<dbReference type="KEGG" id="scor:J3U87_07555"/>
<proteinExistence type="predicted"/>
<name>A0A8A4U0P3_SULCO</name>
<keyword evidence="1" id="KW-0732">Signal</keyword>
<organism evidence="2 3">
    <name type="scientific">Sulfidibacter corallicola</name>
    <dbReference type="NCBI Taxonomy" id="2818388"/>
    <lineage>
        <taxon>Bacteria</taxon>
        <taxon>Pseudomonadati</taxon>
        <taxon>Acidobacteriota</taxon>
        <taxon>Holophagae</taxon>
        <taxon>Acanthopleuribacterales</taxon>
        <taxon>Acanthopleuribacteraceae</taxon>
        <taxon>Sulfidibacter</taxon>
    </lineage>
</organism>
<reference evidence="2" key="1">
    <citation type="submission" date="2021-03" db="EMBL/GenBank/DDBJ databases">
        <title>Acanthopleuribacteraceae sp. M133.</title>
        <authorList>
            <person name="Wang G."/>
        </authorList>
    </citation>
    <scope>NUCLEOTIDE SEQUENCE</scope>
    <source>
        <strain evidence="2">M133</strain>
    </source>
</reference>
<dbReference type="AlphaFoldDB" id="A0A8A4U0P3"/>
<feature type="chain" id="PRO_5035234039" evidence="1">
    <location>
        <begin position="24"/>
        <end position="125"/>
    </location>
</feature>
<gene>
    <name evidence="2" type="ORF">J3U87_07555</name>
</gene>
<dbReference type="Proteomes" id="UP000663929">
    <property type="component" value="Chromosome"/>
</dbReference>
<evidence type="ECO:0000313" key="2">
    <source>
        <dbReference type="EMBL" id="QTD52315.1"/>
    </source>
</evidence>
<protein>
    <submittedName>
        <fullName evidence="2">Uncharacterized protein</fullName>
    </submittedName>
</protein>
<accession>A0A8A4U0P3</accession>
<feature type="signal peptide" evidence="1">
    <location>
        <begin position="1"/>
        <end position="23"/>
    </location>
</feature>
<dbReference type="RefSeq" id="WP_237382424.1">
    <property type="nucleotide sequence ID" value="NZ_CP071793.1"/>
</dbReference>
<evidence type="ECO:0000256" key="1">
    <source>
        <dbReference type="SAM" id="SignalP"/>
    </source>
</evidence>
<keyword evidence="3" id="KW-1185">Reference proteome</keyword>
<dbReference type="EMBL" id="CP071793">
    <property type="protein sequence ID" value="QTD52315.1"/>
    <property type="molecule type" value="Genomic_DNA"/>
</dbReference>
<evidence type="ECO:0000313" key="3">
    <source>
        <dbReference type="Proteomes" id="UP000663929"/>
    </source>
</evidence>
<sequence length="125" mass="13979">MITNAVKIFAITLLSLTSLTAFAGTLDDYPEVRDCMNDDNLLLTNYWGCLNEGYELAEIEVHPVYYFLPPEGEHLAYTVVIPMFRQEAGQEDQGTANVHITCDVHDDGEGNLHIVKLTVTRSMAE</sequence>